<dbReference type="InterPro" id="IPR001011">
    <property type="entry name" value="Acid_Pase_classA_bac"/>
</dbReference>
<dbReference type="SUPFAM" id="SSF48317">
    <property type="entry name" value="Acid phosphatase/Vanadium-dependent haloperoxidase"/>
    <property type="match status" value="1"/>
</dbReference>
<evidence type="ECO:0000313" key="4">
    <source>
        <dbReference type="EMBL" id="ASD27789.1"/>
    </source>
</evidence>
<feature type="signal peptide" evidence="2">
    <location>
        <begin position="1"/>
        <end position="19"/>
    </location>
</feature>
<dbReference type="PROSITE" id="PS51257">
    <property type="entry name" value="PROKAR_LIPOPROTEIN"/>
    <property type="match status" value="1"/>
</dbReference>
<reference evidence="4 5" key="1">
    <citation type="submission" date="2017-06" db="EMBL/GenBank/DDBJ databases">
        <title>Biodegradation of gentamicin by bacterial consortia AMQD4 in synthetic medium and raw gentamicin sewage.</title>
        <authorList>
            <person name="Chang H."/>
            <person name="Feng Y."/>
            <person name="Li Z."/>
            <person name="Xue J."/>
            <person name="Cheng D."/>
        </authorList>
    </citation>
    <scope>NUCLEOTIDE SEQUENCE [LARGE SCALE GENOMIC DNA]</scope>
    <source>
        <strain evidence="4 5">BZC3</strain>
    </source>
</reference>
<keyword evidence="1" id="KW-0378">Hydrolase</keyword>
<dbReference type="PRINTS" id="PR00483">
    <property type="entry name" value="BACPHPHTASE"/>
</dbReference>
<dbReference type="RefSeq" id="WP_088411356.1">
    <property type="nucleotide sequence ID" value="NZ_CP021995.1"/>
</dbReference>
<dbReference type="GO" id="GO:0030288">
    <property type="term" value="C:outer membrane-bounded periplasmic space"/>
    <property type="evidence" value="ECO:0007669"/>
    <property type="project" value="InterPro"/>
</dbReference>
<evidence type="ECO:0000256" key="1">
    <source>
        <dbReference type="PIRNR" id="PIRNR000897"/>
    </source>
</evidence>
<dbReference type="Gene3D" id="1.20.144.10">
    <property type="entry name" value="Phosphatidic acid phosphatase type 2/haloperoxidase"/>
    <property type="match status" value="1"/>
</dbReference>
<dbReference type="Proteomes" id="UP000197024">
    <property type="component" value="Chromosome"/>
</dbReference>
<protein>
    <recommendedName>
        <fullName evidence="1">Acid phosphatase</fullName>
        <ecNumber evidence="1">3.1.3.2</ecNumber>
    </recommendedName>
</protein>
<accession>A0A1Z3M031</accession>
<sequence>MRLLIVGAAALSLALSACASGPEAPLWQGYADHPQGYLGADSRFEALAFLPPPPEVDSLRAQNDLAVYRTTRALRGQSRWLQAAADAEIVTPSAPSVFSEALGAPFEPERTPTLALLLGRMHADLETIQASAKASHARPRPFVSEPADICVDAAPWLAESGSYPSGHAAMGWAWALVLSELAPDRAEAILARGLAYGDSRVICGVHYVSDVEAGRLMGAALVARLKAEPAFQRDLERARAEWRRSLSRQR</sequence>
<dbReference type="PANTHER" id="PTHR14969:SF60">
    <property type="entry name" value="NON-SPECIFIC ACID PHOSPHATASE"/>
    <property type="match status" value="1"/>
</dbReference>
<evidence type="ECO:0000256" key="2">
    <source>
        <dbReference type="SAM" id="SignalP"/>
    </source>
</evidence>
<evidence type="ECO:0000313" key="5">
    <source>
        <dbReference type="Proteomes" id="UP000197024"/>
    </source>
</evidence>
<keyword evidence="2" id="KW-0732">Signal</keyword>
<dbReference type="SMART" id="SM00014">
    <property type="entry name" value="acidPPc"/>
    <property type="match status" value="1"/>
</dbReference>
<name>A0A1Z3M031_BREDI</name>
<reference evidence="4 5" key="2">
    <citation type="submission" date="2017-06" db="EMBL/GenBank/DDBJ databases">
        <authorList>
            <person name="Kim H.J."/>
            <person name="Triplett B.A."/>
        </authorList>
    </citation>
    <scope>NUCLEOTIDE SEQUENCE [LARGE SCALE GENOMIC DNA]</scope>
    <source>
        <strain evidence="4 5">BZC3</strain>
    </source>
</reference>
<dbReference type="CDD" id="cd03397">
    <property type="entry name" value="PAP2_acid_phosphatase"/>
    <property type="match status" value="1"/>
</dbReference>
<comment type="catalytic activity">
    <reaction evidence="1">
        <text>a phosphate monoester + H2O = an alcohol + phosphate</text>
        <dbReference type="Rhea" id="RHEA:15017"/>
        <dbReference type="ChEBI" id="CHEBI:15377"/>
        <dbReference type="ChEBI" id="CHEBI:30879"/>
        <dbReference type="ChEBI" id="CHEBI:43474"/>
        <dbReference type="ChEBI" id="CHEBI:67140"/>
        <dbReference type="EC" id="3.1.3.2"/>
    </reaction>
</comment>
<evidence type="ECO:0000259" key="3">
    <source>
        <dbReference type="SMART" id="SM00014"/>
    </source>
</evidence>
<feature type="chain" id="PRO_5013323399" description="Acid phosphatase" evidence="2">
    <location>
        <begin position="20"/>
        <end position="250"/>
    </location>
</feature>
<proteinExistence type="inferred from homology"/>
<comment type="similarity">
    <text evidence="1">Belongs to the class A bacterial acid phosphatase family.</text>
</comment>
<organism evidence="4 5">
    <name type="scientific">Brevundimonas diminuta</name>
    <name type="common">Pseudomonas diminuta</name>
    <dbReference type="NCBI Taxonomy" id="293"/>
    <lineage>
        <taxon>Bacteria</taxon>
        <taxon>Pseudomonadati</taxon>
        <taxon>Pseudomonadota</taxon>
        <taxon>Alphaproteobacteria</taxon>
        <taxon>Caulobacterales</taxon>
        <taxon>Caulobacteraceae</taxon>
        <taxon>Brevundimonas</taxon>
    </lineage>
</organism>
<dbReference type="EMBL" id="CP021995">
    <property type="protein sequence ID" value="ASD27789.1"/>
    <property type="molecule type" value="Genomic_DNA"/>
</dbReference>
<dbReference type="PIRSF" id="PIRSF000897">
    <property type="entry name" value="Acid_Ptase_ClsA"/>
    <property type="match status" value="1"/>
</dbReference>
<dbReference type="InterPro" id="IPR036938">
    <property type="entry name" value="PAP2/HPO_sf"/>
</dbReference>
<dbReference type="EC" id="3.1.3.2" evidence="1"/>
<dbReference type="Pfam" id="PF01569">
    <property type="entry name" value="PAP2"/>
    <property type="match status" value="1"/>
</dbReference>
<dbReference type="InterPro" id="IPR000326">
    <property type="entry name" value="PAP2/HPO"/>
</dbReference>
<gene>
    <name evidence="4" type="ORF">CD943_13365</name>
</gene>
<dbReference type="AlphaFoldDB" id="A0A1Z3M031"/>
<feature type="domain" description="Phosphatidic acid phosphatase type 2/haloperoxidase" evidence="3">
    <location>
        <begin position="113"/>
        <end position="226"/>
    </location>
</feature>
<dbReference type="PANTHER" id="PTHR14969">
    <property type="entry name" value="SPHINGOSINE-1-PHOSPHATE PHOSPHOHYDROLASE"/>
    <property type="match status" value="1"/>
</dbReference>
<dbReference type="GO" id="GO:0003993">
    <property type="term" value="F:acid phosphatase activity"/>
    <property type="evidence" value="ECO:0007669"/>
    <property type="project" value="UniProtKB-EC"/>
</dbReference>